<dbReference type="PANTHER" id="PTHR31635">
    <property type="entry name" value="REVERSE TRANSCRIPTASE DOMAIN-CONTAINING PROTEIN-RELATED"/>
    <property type="match status" value="1"/>
</dbReference>
<dbReference type="AlphaFoldDB" id="A0A4W5P8L2"/>
<dbReference type="SUPFAM" id="SSF56219">
    <property type="entry name" value="DNase I-like"/>
    <property type="match status" value="1"/>
</dbReference>
<dbReference type="Pfam" id="PF03372">
    <property type="entry name" value="Exo_endo_phos"/>
    <property type="match status" value="1"/>
</dbReference>
<protein>
    <recommendedName>
        <fullName evidence="1">Reverse transcriptase domain-containing protein</fullName>
    </recommendedName>
</protein>
<dbReference type="SUPFAM" id="SSF56672">
    <property type="entry name" value="DNA/RNA polymerases"/>
    <property type="match status" value="1"/>
</dbReference>
<dbReference type="GO" id="GO:0003824">
    <property type="term" value="F:catalytic activity"/>
    <property type="evidence" value="ECO:0007669"/>
    <property type="project" value="InterPro"/>
</dbReference>
<evidence type="ECO:0000313" key="2">
    <source>
        <dbReference type="Ensembl" id="ENSHHUP00000057885.1"/>
    </source>
</evidence>
<dbReference type="STRING" id="62062.ENSHHUP00000057885"/>
<dbReference type="InterPro" id="IPR036691">
    <property type="entry name" value="Endo/exonu/phosph_ase_sf"/>
</dbReference>
<evidence type="ECO:0000313" key="3">
    <source>
        <dbReference type="Proteomes" id="UP000314982"/>
    </source>
</evidence>
<dbReference type="CDD" id="cd09076">
    <property type="entry name" value="L1-EN"/>
    <property type="match status" value="1"/>
</dbReference>
<organism evidence="2 3">
    <name type="scientific">Hucho hucho</name>
    <name type="common">huchen</name>
    <dbReference type="NCBI Taxonomy" id="62062"/>
    <lineage>
        <taxon>Eukaryota</taxon>
        <taxon>Metazoa</taxon>
        <taxon>Chordata</taxon>
        <taxon>Craniata</taxon>
        <taxon>Vertebrata</taxon>
        <taxon>Euteleostomi</taxon>
        <taxon>Actinopterygii</taxon>
        <taxon>Neopterygii</taxon>
        <taxon>Teleostei</taxon>
        <taxon>Protacanthopterygii</taxon>
        <taxon>Salmoniformes</taxon>
        <taxon>Salmonidae</taxon>
        <taxon>Salmoninae</taxon>
        <taxon>Hucho</taxon>
    </lineage>
</organism>
<dbReference type="InterPro" id="IPR000477">
    <property type="entry name" value="RT_dom"/>
</dbReference>
<reference evidence="3" key="1">
    <citation type="submission" date="2018-06" db="EMBL/GenBank/DDBJ databases">
        <title>Genome assembly of Danube salmon.</title>
        <authorList>
            <person name="Macqueen D.J."/>
            <person name="Gundappa M.K."/>
        </authorList>
    </citation>
    <scope>NUCLEOTIDE SEQUENCE [LARGE SCALE GENOMIC DNA]</scope>
</reference>
<proteinExistence type="predicted"/>
<dbReference type="PANTHER" id="PTHR31635:SF196">
    <property type="entry name" value="REVERSE TRANSCRIPTASE DOMAIN-CONTAINING PROTEIN-RELATED"/>
    <property type="match status" value="1"/>
</dbReference>
<accession>A0A4W5P8L2</accession>
<dbReference type="InterPro" id="IPR005135">
    <property type="entry name" value="Endo/exonuclease/phosphatase"/>
</dbReference>
<dbReference type="Pfam" id="PF00078">
    <property type="entry name" value="RVT_1"/>
    <property type="match status" value="1"/>
</dbReference>
<reference evidence="2" key="2">
    <citation type="submission" date="2025-08" db="UniProtKB">
        <authorList>
            <consortium name="Ensembl"/>
        </authorList>
    </citation>
    <scope>IDENTIFICATION</scope>
</reference>
<reference evidence="2" key="3">
    <citation type="submission" date="2025-09" db="UniProtKB">
        <authorList>
            <consortium name="Ensembl"/>
        </authorList>
    </citation>
    <scope>IDENTIFICATION</scope>
</reference>
<dbReference type="InterPro" id="IPR043502">
    <property type="entry name" value="DNA/RNA_pol_sf"/>
</dbReference>
<feature type="domain" description="Reverse transcriptase" evidence="1">
    <location>
        <begin position="507"/>
        <end position="779"/>
    </location>
</feature>
<keyword evidence="3" id="KW-1185">Reference proteome</keyword>
<dbReference type="Ensembl" id="ENSHHUT00000059872.1">
    <property type="protein sequence ID" value="ENSHHUP00000057885.1"/>
    <property type="gene ID" value="ENSHHUG00000034478.1"/>
</dbReference>
<name>A0A4W5P8L2_9TELE</name>
<dbReference type="Proteomes" id="UP000314982">
    <property type="component" value="Unassembled WGS sequence"/>
</dbReference>
<dbReference type="CDD" id="cd01650">
    <property type="entry name" value="RT_nLTR_like"/>
    <property type="match status" value="1"/>
</dbReference>
<dbReference type="GeneTree" id="ENSGT00940000164735"/>
<evidence type="ECO:0000259" key="1">
    <source>
        <dbReference type="PROSITE" id="PS50878"/>
    </source>
</evidence>
<sequence>MTQPSVAHTAGGNGFNFLTWNCRGINNPVKRSKVLHHLHHLKAHIIFLQETHLKVSQHSSLRCRWVGQVFHSSFQSKARGVAILLHRSVPFTCSKVIADPHGRYIIVSGRLLNTKVLLVNIYAPNWDNGDFFKSVFSTLPDMSTHMLILGGDFNCWLDPHLDRSSTKPPTLSTSARVVRTFMSEFAVSDPWRMVNPAGKAYSFFSSVHHTFTRIDYFLVDDRLLHSISSCSYNPIVVSDHAPVTMEVAFQNVDNQRPPWRLKTQLLSNEHFVNFVLSQIDFFMITNRTPNISASTLWETLKAYIRGEIISYTAHENKLKRHRLSMLTRCIAQLDDIYAVSPSPDIYKERLTLQAEFDTLLTDQVTEMLVKSRSTYYEQGDKASKLLAHKLRQLSSSSQITKIRTSSGISLDPGGINEEFKRFYQSLYTSESKADTLELDDFFHSLSVPSVGRDLVKKLEQPITVEELSNAVKSLQSGRSPGPDGYSTEFYKKFISKIAPILIEMYNDAFVNGALPHTLTQATICVILKKNKDPLDCASYRPISLLNVDYKILAKILATRLETVLPSIISPDQTGFIKNRHSFFNLRRLFNIIYNPSVDNTSEAIISLDAEKAFDRVEWKYLFYTLNKFGFGSKFMTWIKLLYSSPQASVRTNNTQSDRFPLQRSTRQGCPLSPLLFALAIEPLAIALRSNPLIKGIVRYGHEHKLSLYADDLLIYTSNLSVSVPAALATFASFGHLSGYKLNLSKSELMPLNMAAKKSPLHNLPFKIAHSSFIYLGVHVTIRFENLFQANFAPLLTRTKDDLERWSLLHLSLVARINSIKMNTLPKFLYLYQCLPIFLPNTFFKRIDGLILPFIWDKKPPRMRKQLLQRPKPDGGLALPDFRFYYWAANLRIIQYWLQSRVIFPPPTWLEMEAASSTPASLSSLAHSSVTGPYSSFTNNICVKTTLKIWNQFRRHFGFQTTSSLAPVASNPAFPPSMIDGAFSTWSNLGIKRFRDLYTNNTFSTFQQLSAKFGLPRHHFFRFLQVRSYVRSIDPGFPNLSGGTQFDTFLTPLPNQKGTLSIIYSQICSLQAISLNNIKSSWEEELGEEISDELWEGALKRVHSSSICARHGLIQCKLIHRAHWTKARLSKIYKDVNPNCVRCNQSPANHVHMFWCCPSLVGFWKDIFNTLSELSGTQIEPDPLIALFGVSLPTIQLTKMNKDVIAFVTLLARRLILLRWKSSAAPSHALWIKSILNCIKLEKIKQTLNGYVDKFYAKWAPFFSYVKRIHFPAVPE</sequence>
<dbReference type="Gene3D" id="3.60.10.10">
    <property type="entry name" value="Endonuclease/exonuclease/phosphatase"/>
    <property type="match status" value="1"/>
</dbReference>
<dbReference type="PROSITE" id="PS50878">
    <property type="entry name" value="RT_POL"/>
    <property type="match status" value="1"/>
</dbReference>